<sequence length="373" mass="41914">MAAVDQKRPCSERFREVLRGSSCCVGFPELDTLEVPPLTPTSKEVLSQAVKASFAGFAQERINHHFPKGTWEVNYWLDWCQNEFGLHCLGSDLRGLQGSALCGLERDAFLSLMSDCTAGEILWEHLETMRRGEDRLILQSLELEMSLGVVVCSLLLVLVSAHGVITQYYSNPPSSLISSLLCLYCLIAETDSEADIAHSDDTEIVGSLSWTAPLQDLEQMTEETMSGDVFTLPLQHKSFREYVGNKTDLGSAVIPAAILAGYTGSGPIQLWQFLLELLTDRSCQSCISWTGDGWEFKLTDPDEVALLWGQRKNKPKMNYEKLSRGLRYYYDKNIIRKTAGKRYVYRFVCNLQGLLGYEPEELHAMLDIGNKNR</sequence>
<dbReference type="Ensembl" id="ENSGACT00000030664.1">
    <property type="protein sequence ID" value="ENSGACP00000035730.1"/>
    <property type="gene ID" value="ENSGACG00000000840.2"/>
</dbReference>
<evidence type="ECO:0008006" key="8">
    <source>
        <dbReference type="Google" id="ProtNLM"/>
    </source>
</evidence>
<dbReference type="SMART" id="SM00413">
    <property type="entry name" value="ETS"/>
    <property type="match status" value="1"/>
</dbReference>
<proteinExistence type="inferred from homology"/>
<dbReference type="Proteomes" id="UP000007635">
    <property type="component" value="Chromosome VII"/>
</dbReference>
<evidence type="ECO:0000259" key="4">
    <source>
        <dbReference type="PROSITE" id="PS50061"/>
    </source>
</evidence>
<protein>
    <recommendedName>
        <fullName evidence="8">ETS proto-oncogene 2, transcription factor</fullName>
    </recommendedName>
</protein>
<evidence type="ECO:0000313" key="7">
    <source>
        <dbReference type="Proteomes" id="UP000007635"/>
    </source>
</evidence>
<evidence type="ECO:0000256" key="1">
    <source>
        <dbReference type="ARBA" id="ARBA00005562"/>
    </source>
</evidence>
<feature type="domain" description="PNT" evidence="5">
    <location>
        <begin position="47"/>
        <end position="133"/>
    </location>
</feature>
<dbReference type="SUPFAM" id="SSF46785">
    <property type="entry name" value="Winged helix' DNA-binding domain"/>
    <property type="match status" value="1"/>
</dbReference>
<dbReference type="PROSITE" id="PS00345">
    <property type="entry name" value="ETS_DOMAIN_1"/>
    <property type="match status" value="1"/>
</dbReference>
<dbReference type="GO" id="GO:0030154">
    <property type="term" value="P:cell differentiation"/>
    <property type="evidence" value="ECO:0007669"/>
    <property type="project" value="TreeGrafter"/>
</dbReference>
<organism evidence="6 7">
    <name type="scientific">Gasterosteus aculeatus aculeatus</name>
    <name type="common">three-spined stickleback</name>
    <dbReference type="NCBI Taxonomy" id="481459"/>
    <lineage>
        <taxon>Eukaryota</taxon>
        <taxon>Metazoa</taxon>
        <taxon>Chordata</taxon>
        <taxon>Craniata</taxon>
        <taxon>Vertebrata</taxon>
        <taxon>Euteleostomi</taxon>
        <taxon>Actinopterygii</taxon>
        <taxon>Neopterygii</taxon>
        <taxon>Teleostei</taxon>
        <taxon>Neoteleostei</taxon>
        <taxon>Acanthomorphata</taxon>
        <taxon>Eupercaria</taxon>
        <taxon>Perciformes</taxon>
        <taxon>Cottioidei</taxon>
        <taxon>Gasterosteales</taxon>
        <taxon>Gasterosteidae</taxon>
        <taxon>Gasterosteus</taxon>
    </lineage>
</organism>
<dbReference type="GeneTree" id="ENSGT00940000167160"/>
<dbReference type="PANTHER" id="PTHR11849">
    <property type="entry name" value="ETS"/>
    <property type="match status" value="1"/>
</dbReference>
<comment type="subcellular location">
    <subcellularLocation>
        <location evidence="3">Nucleus</location>
    </subcellularLocation>
</comment>
<dbReference type="PROSITE" id="PS00346">
    <property type="entry name" value="ETS_DOMAIN_2"/>
    <property type="match status" value="1"/>
</dbReference>
<dbReference type="InterPro" id="IPR000418">
    <property type="entry name" value="Ets_dom"/>
</dbReference>
<dbReference type="Gene3D" id="1.10.150.50">
    <property type="entry name" value="Transcription Factor, Ets-1"/>
    <property type="match status" value="1"/>
</dbReference>
<evidence type="ECO:0000256" key="3">
    <source>
        <dbReference type="RuleBase" id="RU004019"/>
    </source>
</evidence>
<dbReference type="FunFam" id="1.10.10.10:FF:000097">
    <property type="entry name" value="Protein c-ets-1 isoform 1"/>
    <property type="match status" value="1"/>
</dbReference>
<dbReference type="InterPro" id="IPR036388">
    <property type="entry name" value="WH-like_DNA-bd_sf"/>
</dbReference>
<dbReference type="SMART" id="SM00251">
    <property type="entry name" value="SAM_PNT"/>
    <property type="match status" value="1"/>
</dbReference>
<reference evidence="6" key="2">
    <citation type="submission" date="2025-08" db="UniProtKB">
        <authorList>
            <consortium name="Ensembl"/>
        </authorList>
    </citation>
    <scope>IDENTIFICATION</scope>
</reference>
<name>A0AAQ4PA87_GASAC</name>
<dbReference type="InterPro" id="IPR046328">
    <property type="entry name" value="ETS_fam"/>
</dbReference>
<evidence type="ECO:0000259" key="5">
    <source>
        <dbReference type="PROSITE" id="PS51433"/>
    </source>
</evidence>
<dbReference type="SUPFAM" id="SSF47769">
    <property type="entry name" value="SAM/Pointed domain"/>
    <property type="match status" value="1"/>
</dbReference>
<dbReference type="PANTHER" id="PTHR11849:SF209">
    <property type="entry name" value="ETS TRANSLOCATION VARIANT 2"/>
    <property type="match status" value="1"/>
</dbReference>
<evidence type="ECO:0000313" key="6">
    <source>
        <dbReference type="Ensembl" id="ENSGACP00000035730.1"/>
    </source>
</evidence>
<dbReference type="InterPro" id="IPR013761">
    <property type="entry name" value="SAM/pointed_sf"/>
</dbReference>
<dbReference type="GO" id="GO:0005634">
    <property type="term" value="C:nucleus"/>
    <property type="evidence" value="ECO:0007669"/>
    <property type="project" value="UniProtKB-SubCell"/>
</dbReference>
<dbReference type="GO" id="GO:0043565">
    <property type="term" value="F:sequence-specific DNA binding"/>
    <property type="evidence" value="ECO:0007669"/>
    <property type="project" value="InterPro"/>
</dbReference>
<keyword evidence="2 3" id="KW-0238">DNA-binding</keyword>
<dbReference type="Pfam" id="PF00178">
    <property type="entry name" value="Ets"/>
    <property type="match status" value="1"/>
</dbReference>
<dbReference type="Pfam" id="PF02198">
    <property type="entry name" value="SAM_PNT"/>
    <property type="match status" value="1"/>
</dbReference>
<reference evidence="6" key="3">
    <citation type="submission" date="2025-09" db="UniProtKB">
        <authorList>
            <consortium name="Ensembl"/>
        </authorList>
    </citation>
    <scope>IDENTIFICATION</scope>
</reference>
<accession>A0AAQ4PA87</accession>
<dbReference type="PROSITE" id="PS50061">
    <property type="entry name" value="ETS_DOMAIN_3"/>
    <property type="match status" value="1"/>
</dbReference>
<reference evidence="6 7" key="1">
    <citation type="journal article" date="2021" name="G3 (Bethesda)">
        <title>Improved contiguity of the threespine stickleback genome using long-read sequencing.</title>
        <authorList>
            <person name="Nath S."/>
            <person name="Shaw D.E."/>
            <person name="White M.A."/>
        </authorList>
    </citation>
    <scope>NUCLEOTIDE SEQUENCE [LARGE SCALE GENOMIC DNA]</scope>
    <source>
        <strain evidence="6 7">Lake Benthic</strain>
    </source>
</reference>
<dbReference type="PROSITE" id="PS51433">
    <property type="entry name" value="PNT"/>
    <property type="match status" value="1"/>
</dbReference>
<evidence type="ECO:0000256" key="2">
    <source>
        <dbReference type="ARBA" id="ARBA00023125"/>
    </source>
</evidence>
<keyword evidence="3" id="KW-0539">Nucleus</keyword>
<dbReference type="GO" id="GO:0000981">
    <property type="term" value="F:DNA-binding transcription factor activity, RNA polymerase II-specific"/>
    <property type="evidence" value="ECO:0007669"/>
    <property type="project" value="TreeGrafter"/>
</dbReference>
<dbReference type="AlphaFoldDB" id="A0AAQ4PA87"/>
<feature type="domain" description="ETS" evidence="4">
    <location>
        <begin position="268"/>
        <end position="348"/>
    </location>
</feature>
<dbReference type="InterPro" id="IPR036390">
    <property type="entry name" value="WH_DNA-bd_sf"/>
</dbReference>
<comment type="similarity">
    <text evidence="1 3">Belongs to the ETS family.</text>
</comment>
<dbReference type="PRINTS" id="PR00454">
    <property type="entry name" value="ETSDOMAIN"/>
</dbReference>
<dbReference type="InterPro" id="IPR003118">
    <property type="entry name" value="Pointed_dom"/>
</dbReference>
<dbReference type="Gene3D" id="1.10.10.10">
    <property type="entry name" value="Winged helix-like DNA-binding domain superfamily/Winged helix DNA-binding domain"/>
    <property type="match status" value="1"/>
</dbReference>
<keyword evidence="7" id="KW-1185">Reference proteome</keyword>